<evidence type="ECO:0000259" key="1">
    <source>
        <dbReference type="Pfam" id="PF23760"/>
    </source>
</evidence>
<protein>
    <recommendedName>
        <fullName evidence="1">DDB1- and CUL4-associated factor 12 beta-propeller domain-containing protein</fullName>
    </recommendedName>
</protein>
<reference evidence="2 3" key="1">
    <citation type="journal article" date="2018" name="PLoS ONE">
        <title>The draft genome of Kipferlia bialata reveals reductive genome evolution in fornicate parasites.</title>
        <authorList>
            <person name="Tanifuji G."/>
            <person name="Takabayashi S."/>
            <person name="Kume K."/>
            <person name="Takagi M."/>
            <person name="Nakayama T."/>
            <person name="Kamikawa R."/>
            <person name="Inagaki Y."/>
            <person name="Hashimoto T."/>
        </authorList>
    </citation>
    <scope>NUCLEOTIDE SEQUENCE [LARGE SCALE GENOMIC DNA]</scope>
    <source>
        <strain evidence="2">NY0173</strain>
    </source>
</reference>
<evidence type="ECO:0000313" key="2">
    <source>
        <dbReference type="EMBL" id="GIQ91019.1"/>
    </source>
</evidence>
<accession>A0A9K3GPB7</accession>
<dbReference type="SUPFAM" id="SSF50978">
    <property type="entry name" value="WD40 repeat-like"/>
    <property type="match status" value="1"/>
</dbReference>
<organism evidence="2 3">
    <name type="scientific">Kipferlia bialata</name>
    <dbReference type="NCBI Taxonomy" id="797122"/>
    <lineage>
        <taxon>Eukaryota</taxon>
        <taxon>Metamonada</taxon>
        <taxon>Carpediemonas-like organisms</taxon>
        <taxon>Kipferlia</taxon>
    </lineage>
</organism>
<feature type="non-terminal residue" evidence="2">
    <location>
        <position position="1"/>
    </location>
</feature>
<dbReference type="InterPro" id="IPR036322">
    <property type="entry name" value="WD40_repeat_dom_sf"/>
</dbReference>
<dbReference type="OrthoDB" id="9610195at2759"/>
<keyword evidence="3" id="KW-1185">Reference proteome</keyword>
<proteinExistence type="predicted"/>
<dbReference type="Proteomes" id="UP000265618">
    <property type="component" value="Unassembled WGS sequence"/>
</dbReference>
<dbReference type="AlphaFoldDB" id="A0A9K3GPB7"/>
<evidence type="ECO:0000313" key="3">
    <source>
        <dbReference type="Proteomes" id="UP000265618"/>
    </source>
</evidence>
<comment type="caution">
    <text evidence="2">The sequence shown here is derived from an EMBL/GenBank/DDBJ whole genome shotgun (WGS) entry which is preliminary data.</text>
</comment>
<name>A0A9K3GPB7_9EUKA</name>
<gene>
    <name evidence="2" type="ORF">KIPB_014057</name>
</gene>
<sequence>YGMTEHVLPMPGTPYLEAEGEVEGAINKIFSSVWLDDDTVLFGTKNNRLCRFKVSTNTMDYIPPAITSATPCAGGVYCLELCPSRHMLVASSQVTHSLVIYQVPQMHVLYICKGH</sequence>
<dbReference type="Pfam" id="PF23760">
    <property type="entry name" value="Beta-prop_DCAF12"/>
    <property type="match status" value="1"/>
</dbReference>
<dbReference type="EMBL" id="BDIP01007014">
    <property type="protein sequence ID" value="GIQ91019.1"/>
    <property type="molecule type" value="Genomic_DNA"/>
</dbReference>
<dbReference type="InterPro" id="IPR056151">
    <property type="entry name" value="Beta-prop_DCAF12"/>
</dbReference>
<feature type="domain" description="DDB1- and CUL4-associated factor 12 beta-propeller" evidence="1">
    <location>
        <begin position="24"/>
        <end position="109"/>
    </location>
</feature>